<dbReference type="RefSeq" id="WP_003455191.1">
    <property type="nucleotide sequence ID" value="NC_008261.1"/>
</dbReference>
<name>A0A0H2YP92_CLOP1</name>
<feature type="region of interest" description="Disordered" evidence="1">
    <location>
        <begin position="1"/>
        <end position="51"/>
    </location>
</feature>
<dbReference type="PaxDb" id="195103-CPF_2229"/>
<protein>
    <submittedName>
        <fullName evidence="2">Uncharacterized protein</fullName>
    </submittedName>
</protein>
<evidence type="ECO:0000313" key="3">
    <source>
        <dbReference type="Proteomes" id="UP000001823"/>
    </source>
</evidence>
<dbReference type="GeneID" id="93001490"/>
<sequence>MKDNKNNKNYNNKKHKDHEPDDGTFISYKENEEFNSNGSSRYGYEQDSCDL</sequence>
<evidence type="ECO:0000256" key="1">
    <source>
        <dbReference type="SAM" id="MobiDB-lite"/>
    </source>
</evidence>
<proteinExistence type="predicted"/>
<reference evidence="2 3" key="1">
    <citation type="journal article" date="2006" name="Genome Res.">
        <title>Skewed genomic variability in strains of the toxigenic bacterial pathogen, Clostridium perfringens.</title>
        <authorList>
            <person name="Myers G.S."/>
            <person name="Rasko D.A."/>
            <person name="Cheung J.K."/>
            <person name="Ravel J."/>
            <person name="Seshadri R."/>
            <person name="Deboy R.T."/>
            <person name="Ren Q."/>
            <person name="Varga J."/>
            <person name="Awad M.M."/>
            <person name="Brinkac L.M."/>
            <person name="Daugherty S.C."/>
            <person name="Haft D.H."/>
            <person name="Dodson R.J."/>
            <person name="Madupu R."/>
            <person name="Nelson W.C."/>
            <person name="Rosovitz M.J."/>
            <person name="Sullivan S.A."/>
            <person name="Khouri H."/>
            <person name="Dimitrov G.I."/>
            <person name="Watkins K.L."/>
            <person name="Mulligan S."/>
            <person name="Benton J."/>
            <person name="Radune D."/>
            <person name="Fisher D.J."/>
            <person name="Atkins H.S."/>
            <person name="Hiscox T."/>
            <person name="Jost B.H."/>
            <person name="Billington S.J."/>
            <person name="Songer J.G."/>
            <person name="McClane B.A."/>
            <person name="Titball R.W."/>
            <person name="Rood J.I."/>
            <person name="Melville S.B."/>
            <person name="Paulsen I.T."/>
        </authorList>
    </citation>
    <scope>NUCLEOTIDE SEQUENCE [LARGE SCALE GENOMIC DNA]</scope>
    <source>
        <strain evidence="3">ATCC 13124 / DSM 756 / JCM 1290 / NCIMB 6125 / NCTC 8237 / S 107 / Type A</strain>
    </source>
</reference>
<gene>
    <name evidence="2" type="ordered locus">CPF_2229</name>
</gene>
<keyword evidence="3" id="KW-1185">Reference proteome</keyword>
<accession>A0A0H2YP92</accession>
<dbReference type="KEGG" id="cpf:CPF_2229"/>
<dbReference type="HOGENOM" id="CLU_3097423_0_0_9"/>
<evidence type="ECO:0000313" key="2">
    <source>
        <dbReference type="EMBL" id="ABG82311.1"/>
    </source>
</evidence>
<dbReference type="Proteomes" id="UP000001823">
    <property type="component" value="Chromosome"/>
</dbReference>
<organism evidence="2 3">
    <name type="scientific">Clostridium perfringens (strain ATCC 13124 / DSM 756 / JCM 1290 / NCIMB 6125 / NCTC 8237 / Type A)</name>
    <dbReference type="NCBI Taxonomy" id="195103"/>
    <lineage>
        <taxon>Bacteria</taxon>
        <taxon>Bacillati</taxon>
        <taxon>Bacillota</taxon>
        <taxon>Clostridia</taxon>
        <taxon>Eubacteriales</taxon>
        <taxon>Clostridiaceae</taxon>
        <taxon>Clostridium</taxon>
    </lineage>
</organism>
<dbReference type="AlphaFoldDB" id="A0A0H2YP92"/>
<dbReference type="EMBL" id="CP000246">
    <property type="protein sequence ID" value="ABG82311.1"/>
    <property type="molecule type" value="Genomic_DNA"/>
</dbReference>